<feature type="region of interest" description="Disordered" evidence="1">
    <location>
        <begin position="58"/>
        <end position="86"/>
    </location>
</feature>
<evidence type="ECO:0000256" key="1">
    <source>
        <dbReference type="SAM" id="MobiDB-lite"/>
    </source>
</evidence>
<dbReference type="EMBL" id="UINC01156691">
    <property type="protein sequence ID" value="SVD53258.1"/>
    <property type="molecule type" value="Genomic_DNA"/>
</dbReference>
<protein>
    <submittedName>
        <fullName evidence="2">Uncharacterized protein</fullName>
    </submittedName>
</protein>
<organism evidence="2">
    <name type="scientific">marine metagenome</name>
    <dbReference type="NCBI Taxonomy" id="408172"/>
    <lineage>
        <taxon>unclassified sequences</taxon>
        <taxon>metagenomes</taxon>
        <taxon>ecological metagenomes</taxon>
    </lineage>
</organism>
<feature type="non-terminal residue" evidence="2">
    <location>
        <position position="142"/>
    </location>
</feature>
<gene>
    <name evidence="2" type="ORF">METZ01_LOCUS406112</name>
</gene>
<evidence type="ECO:0000313" key="2">
    <source>
        <dbReference type="EMBL" id="SVD53258.1"/>
    </source>
</evidence>
<name>A0A382W569_9ZZZZ</name>
<dbReference type="AlphaFoldDB" id="A0A382W569"/>
<accession>A0A382W569</accession>
<proteinExistence type="predicted"/>
<reference evidence="2" key="1">
    <citation type="submission" date="2018-05" db="EMBL/GenBank/DDBJ databases">
        <authorList>
            <person name="Lanie J.A."/>
            <person name="Ng W.-L."/>
            <person name="Kazmierczak K.M."/>
            <person name="Andrzejewski T.M."/>
            <person name="Davidsen T.M."/>
            <person name="Wayne K.J."/>
            <person name="Tettelin H."/>
            <person name="Glass J.I."/>
            <person name="Rusch D."/>
            <person name="Podicherti R."/>
            <person name="Tsui H.-C.T."/>
            <person name="Winkler M.E."/>
        </authorList>
    </citation>
    <scope>NUCLEOTIDE SEQUENCE</scope>
</reference>
<feature type="compositionally biased region" description="Basic and acidic residues" evidence="1">
    <location>
        <begin position="67"/>
        <end position="77"/>
    </location>
</feature>
<sequence>MKKFCLLYIFYLGYAFAQTCLVDGLELTYTGMTEYVNGEQLYLFRCVADHQMWLSEKQRPHPGQYPEVHDTRPKVEPISESEPDNESNIEILFHEKLESDIAEQENVKKELSDLAVIMKDQQRLFRDRSNDFGSAIRQVDQD</sequence>